<keyword evidence="4" id="KW-1185">Reference proteome</keyword>
<dbReference type="Gene3D" id="2.40.10.10">
    <property type="entry name" value="Trypsin-like serine proteases"/>
    <property type="match status" value="1"/>
</dbReference>
<proteinExistence type="predicted"/>
<dbReference type="PANTHER" id="PTHR24271">
    <property type="entry name" value="KALLIKREIN-RELATED"/>
    <property type="match status" value="1"/>
</dbReference>
<feature type="domain" description="Peptidase S1" evidence="2">
    <location>
        <begin position="22"/>
        <end position="213"/>
    </location>
</feature>
<dbReference type="InterPro" id="IPR043504">
    <property type="entry name" value="Peptidase_S1_PA_chymotrypsin"/>
</dbReference>
<reference evidence="4" key="1">
    <citation type="submission" date="2014-03" db="EMBL/GenBank/DDBJ databases">
        <authorList>
            <person name="Aksoy S."/>
            <person name="Warren W."/>
            <person name="Wilson R.K."/>
        </authorList>
    </citation>
    <scope>NUCLEOTIDE SEQUENCE [LARGE SCALE GENOMIC DNA]</scope>
    <source>
        <strain evidence="4">IAEA</strain>
    </source>
</reference>
<evidence type="ECO:0000313" key="4">
    <source>
        <dbReference type="Proteomes" id="UP000091820"/>
    </source>
</evidence>
<dbReference type="GO" id="GO:0004252">
    <property type="term" value="F:serine-type endopeptidase activity"/>
    <property type="evidence" value="ECO:0007669"/>
    <property type="project" value="InterPro"/>
</dbReference>
<dbReference type="GO" id="GO:0006508">
    <property type="term" value="P:proteolysis"/>
    <property type="evidence" value="ECO:0007669"/>
    <property type="project" value="InterPro"/>
</dbReference>
<keyword evidence="1" id="KW-1015">Disulfide bond</keyword>
<accession>A0A1A9WH04</accession>
<evidence type="ECO:0000313" key="3">
    <source>
        <dbReference type="EnsemblMetazoa" id="GBRI019399-PA"/>
    </source>
</evidence>
<reference evidence="3" key="2">
    <citation type="submission" date="2020-05" db="UniProtKB">
        <authorList>
            <consortium name="EnsemblMetazoa"/>
        </authorList>
    </citation>
    <scope>IDENTIFICATION</scope>
    <source>
        <strain evidence="3">IAEA</strain>
    </source>
</reference>
<organism evidence="3 4">
    <name type="scientific">Glossina brevipalpis</name>
    <dbReference type="NCBI Taxonomy" id="37001"/>
    <lineage>
        <taxon>Eukaryota</taxon>
        <taxon>Metazoa</taxon>
        <taxon>Ecdysozoa</taxon>
        <taxon>Arthropoda</taxon>
        <taxon>Hexapoda</taxon>
        <taxon>Insecta</taxon>
        <taxon>Pterygota</taxon>
        <taxon>Neoptera</taxon>
        <taxon>Endopterygota</taxon>
        <taxon>Diptera</taxon>
        <taxon>Brachycera</taxon>
        <taxon>Muscomorpha</taxon>
        <taxon>Hippoboscoidea</taxon>
        <taxon>Glossinidae</taxon>
        <taxon>Glossina</taxon>
    </lineage>
</organism>
<dbReference type="AlphaFoldDB" id="A0A1A9WH04"/>
<evidence type="ECO:0000256" key="1">
    <source>
        <dbReference type="ARBA" id="ARBA00023157"/>
    </source>
</evidence>
<dbReference type="Proteomes" id="UP000091820">
    <property type="component" value="Unassembled WGS sequence"/>
</dbReference>
<dbReference type="SUPFAM" id="SSF50494">
    <property type="entry name" value="Trypsin-like serine proteases"/>
    <property type="match status" value="2"/>
</dbReference>
<dbReference type="EnsemblMetazoa" id="GBRI019399-RA">
    <property type="protein sequence ID" value="GBRI019399-PA"/>
    <property type="gene ID" value="GBRI019399"/>
</dbReference>
<dbReference type="STRING" id="37001.A0A1A9WH04"/>
<dbReference type="VEuPathDB" id="VectorBase:GBRI019399"/>
<dbReference type="Pfam" id="PF00089">
    <property type="entry name" value="Trypsin"/>
    <property type="match status" value="1"/>
</dbReference>
<evidence type="ECO:0000259" key="2">
    <source>
        <dbReference type="Pfam" id="PF00089"/>
    </source>
</evidence>
<sequence>MFAKYIVWVRCKVGKRERLHIGVIISKNAVLTANSMNMNEISCTIFYRNINFLNFDKVEDRIAGLTTANYENFKEVRAHWSLPQLKLVLTEKEIQLNKKSVAIIPLPKQKYSESDTCVVVTHDDKLKLVQRKTMVLRRAECELAYPNLHENIICIQVPTKDICNTSPCSVYNEEGAPLICDGILTAIVTKDNSQCEEKKPCLTAKVYESRHWIETNIELLNRNNTFRGSVVSVKYVTKQNKGVLNSGAIISNNQVLTSSALNEPFKGFVYYNDGERVTWRKAKSFSEDWRPKANKIQISIVQLTDHNYFKAKKFEILPVKSSRPTNDSICVLGIKLPKWHKLEIIFLDDNICCNQLSKYHKNYTCIRPKFEGIQFGTRLLGGTPIICDGELTAITANVEDDAKNQPHPCIFLYKYKMWLKKSMRSLESLQYLRPDYYQIIKKREDYEEEEEEEKEEEKDV</sequence>
<dbReference type="InterPro" id="IPR009003">
    <property type="entry name" value="Peptidase_S1_PA"/>
</dbReference>
<dbReference type="InterPro" id="IPR001254">
    <property type="entry name" value="Trypsin_dom"/>
</dbReference>
<name>A0A1A9WH04_9MUSC</name>
<dbReference type="PANTHER" id="PTHR24271:SF50">
    <property type="match status" value="1"/>
</dbReference>
<protein>
    <recommendedName>
        <fullName evidence="2">Peptidase S1 domain-containing protein</fullName>
    </recommendedName>
</protein>